<feature type="non-terminal residue" evidence="1">
    <location>
        <position position="67"/>
    </location>
</feature>
<reference evidence="1" key="1">
    <citation type="journal article" date="2021" name="Sci. Adv.">
        <title>The American lobster genome reveals insights on longevity, neural, and immune adaptations.</title>
        <authorList>
            <person name="Polinski J.M."/>
            <person name="Zimin A.V."/>
            <person name="Clark K.F."/>
            <person name="Kohn A.B."/>
            <person name="Sadowski N."/>
            <person name="Timp W."/>
            <person name="Ptitsyn A."/>
            <person name="Khanna P."/>
            <person name="Romanova D.Y."/>
            <person name="Williams P."/>
            <person name="Greenwood S.J."/>
            <person name="Moroz L.L."/>
            <person name="Walt D.R."/>
            <person name="Bodnar A.G."/>
        </authorList>
    </citation>
    <scope>NUCLEOTIDE SEQUENCE</scope>
    <source>
        <strain evidence="1">GMGI-L3</strain>
    </source>
</reference>
<accession>A0A8J5ML60</accession>
<proteinExistence type="predicted"/>
<gene>
    <name evidence="1" type="ORF">Hamer_G025655</name>
</gene>
<name>A0A8J5ML60_HOMAM</name>
<dbReference type="AlphaFoldDB" id="A0A8J5ML60"/>
<feature type="non-terminal residue" evidence="1">
    <location>
        <position position="1"/>
    </location>
</feature>
<sequence length="67" mass="7734">FGRADISIIVNQISPFLCCTKFNTLWQLHSFITLLAMSVVRLDNSFNRSSSIRVMWEFDHLVSTRLG</sequence>
<keyword evidence="2" id="KW-1185">Reference proteome</keyword>
<organism evidence="1 2">
    <name type="scientific">Homarus americanus</name>
    <name type="common">American lobster</name>
    <dbReference type="NCBI Taxonomy" id="6706"/>
    <lineage>
        <taxon>Eukaryota</taxon>
        <taxon>Metazoa</taxon>
        <taxon>Ecdysozoa</taxon>
        <taxon>Arthropoda</taxon>
        <taxon>Crustacea</taxon>
        <taxon>Multicrustacea</taxon>
        <taxon>Malacostraca</taxon>
        <taxon>Eumalacostraca</taxon>
        <taxon>Eucarida</taxon>
        <taxon>Decapoda</taxon>
        <taxon>Pleocyemata</taxon>
        <taxon>Astacidea</taxon>
        <taxon>Nephropoidea</taxon>
        <taxon>Nephropidae</taxon>
        <taxon>Homarus</taxon>
    </lineage>
</organism>
<protein>
    <submittedName>
        <fullName evidence="1">Uncharacterized protein</fullName>
    </submittedName>
</protein>
<dbReference type="Proteomes" id="UP000747542">
    <property type="component" value="Unassembled WGS sequence"/>
</dbReference>
<dbReference type="EMBL" id="JAHLQT010041735">
    <property type="protein sequence ID" value="KAG7155421.1"/>
    <property type="molecule type" value="Genomic_DNA"/>
</dbReference>
<comment type="caution">
    <text evidence="1">The sequence shown here is derived from an EMBL/GenBank/DDBJ whole genome shotgun (WGS) entry which is preliminary data.</text>
</comment>
<evidence type="ECO:0000313" key="1">
    <source>
        <dbReference type="EMBL" id="KAG7155421.1"/>
    </source>
</evidence>
<evidence type="ECO:0000313" key="2">
    <source>
        <dbReference type="Proteomes" id="UP000747542"/>
    </source>
</evidence>